<feature type="compositionally biased region" description="Polar residues" evidence="10">
    <location>
        <begin position="592"/>
        <end position="602"/>
    </location>
</feature>
<keyword evidence="7" id="KW-0902">Two-component regulatory system</keyword>
<feature type="compositionally biased region" description="Polar residues" evidence="10">
    <location>
        <begin position="556"/>
        <end position="577"/>
    </location>
</feature>
<feature type="domain" description="HPt" evidence="12">
    <location>
        <begin position="440"/>
        <end position="554"/>
    </location>
</feature>
<evidence type="ECO:0000256" key="2">
    <source>
        <dbReference type="ARBA" id="ARBA00012438"/>
    </source>
</evidence>
<evidence type="ECO:0000256" key="6">
    <source>
        <dbReference type="ARBA" id="ARBA00022777"/>
    </source>
</evidence>
<dbReference type="Pfam" id="PF01627">
    <property type="entry name" value="Hpt"/>
    <property type="match status" value="1"/>
</dbReference>
<dbReference type="Gene3D" id="1.20.120.160">
    <property type="entry name" value="HPT domain"/>
    <property type="match status" value="1"/>
</dbReference>
<protein>
    <recommendedName>
        <fullName evidence="3">Chemotaxis protein CheA</fullName>
        <ecNumber evidence="2">2.7.13.3</ecNumber>
    </recommendedName>
</protein>
<proteinExistence type="predicted"/>
<dbReference type="PANTHER" id="PTHR43395">
    <property type="entry name" value="SENSOR HISTIDINE KINASE CHEA"/>
    <property type="match status" value="1"/>
</dbReference>
<reference evidence="13 14" key="1">
    <citation type="submission" date="2017-02" db="EMBL/GenBank/DDBJ databases">
        <title>Draft genome sequence of Moraxella lincolnii CCUG 9405T type strain.</title>
        <authorList>
            <person name="Salva-Serra F."/>
            <person name="Engstrom-Jakobsson H."/>
            <person name="Thorell K."/>
            <person name="Jaen-Luchoro D."/>
            <person name="Gonzales-Siles L."/>
            <person name="Karlsson R."/>
            <person name="Yazdan S."/>
            <person name="Boulund F."/>
            <person name="Johnning A."/>
            <person name="Engstrand L."/>
            <person name="Kristiansson E."/>
            <person name="Moore E."/>
        </authorList>
    </citation>
    <scope>NUCLEOTIDE SEQUENCE [LARGE SCALE GENOMIC DNA]</scope>
    <source>
        <strain evidence="13 14">CCUG 9405</strain>
    </source>
</reference>
<feature type="region of interest" description="Disordered" evidence="10">
    <location>
        <begin position="556"/>
        <end position="602"/>
    </location>
</feature>
<comment type="caution">
    <text evidence="13">The sequence shown here is derived from an EMBL/GenBank/DDBJ whole genome shotgun (WGS) entry which is preliminary data.</text>
</comment>
<comment type="function">
    <text evidence="8">Involved in the transmission of sensory signals from the chemoreceptors to the flagellar motors. CheA is autophosphorylated; it can transfer its phosphate group to either CheB or CheY.</text>
</comment>
<evidence type="ECO:0000256" key="5">
    <source>
        <dbReference type="ARBA" id="ARBA00022679"/>
    </source>
</evidence>
<dbReference type="AlphaFoldDB" id="A0A1T0CK94"/>
<dbReference type="GO" id="GO:0000160">
    <property type="term" value="P:phosphorelay signal transduction system"/>
    <property type="evidence" value="ECO:0007669"/>
    <property type="project" value="UniProtKB-KW"/>
</dbReference>
<dbReference type="GO" id="GO:0004673">
    <property type="term" value="F:protein histidine kinase activity"/>
    <property type="evidence" value="ECO:0007669"/>
    <property type="project" value="UniProtKB-EC"/>
</dbReference>
<dbReference type="STRING" id="90241.B0682_00115"/>
<keyword evidence="11" id="KW-0812">Transmembrane</keyword>
<dbReference type="EC" id="2.7.13.3" evidence="2"/>
<keyword evidence="6" id="KW-0418">Kinase</keyword>
<dbReference type="SUPFAM" id="SSF47226">
    <property type="entry name" value="Histidine-containing phosphotransfer domain, HPT domain"/>
    <property type="match status" value="1"/>
</dbReference>
<feature type="transmembrane region" description="Helical" evidence="11">
    <location>
        <begin position="252"/>
        <end position="274"/>
    </location>
</feature>
<evidence type="ECO:0000256" key="1">
    <source>
        <dbReference type="ARBA" id="ARBA00000085"/>
    </source>
</evidence>
<evidence type="ECO:0000256" key="10">
    <source>
        <dbReference type="SAM" id="MobiDB-lite"/>
    </source>
</evidence>
<evidence type="ECO:0000313" key="14">
    <source>
        <dbReference type="Proteomes" id="UP000191094"/>
    </source>
</evidence>
<keyword evidence="11" id="KW-1133">Transmembrane helix</keyword>
<evidence type="ECO:0000256" key="3">
    <source>
        <dbReference type="ARBA" id="ARBA00021495"/>
    </source>
</evidence>
<evidence type="ECO:0000256" key="4">
    <source>
        <dbReference type="ARBA" id="ARBA00022553"/>
    </source>
</evidence>
<dbReference type="Proteomes" id="UP000191094">
    <property type="component" value="Unassembled WGS sequence"/>
</dbReference>
<evidence type="ECO:0000259" key="12">
    <source>
        <dbReference type="PROSITE" id="PS50894"/>
    </source>
</evidence>
<keyword evidence="4 9" id="KW-0597">Phosphoprotein</keyword>
<feature type="transmembrane region" description="Helical" evidence="11">
    <location>
        <begin position="20"/>
        <end position="43"/>
    </location>
</feature>
<dbReference type="InterPro" id="IPR036890">
    <property type="entry name" value="HATPase_C_sf"/>
</dbReference>
<gene>
    <name evidence="13" type="ORF">B0682_00115</name>
</gene>
<dbReference type="Gene3D" id="3.30.565.10">
    <property type="entry name" value="Histidine kinase-like ATPase, C-terminal domain"/>
    <property type="match status" value="1"/>
</dbReference>
<organism evidence="13 14">
    <name type="scientific">Lwoffella lincolnii</name>
    <dbReference type="NCBI Taxonomy" id="90241"/>
    <lineage>
        <taxon>Bacteria</taxon>
        <taxon>Pseudomonadati</taxon>
        <taxon>Pseudomonadota</taxon>
        <taxon>Gammaproteobacteria</taxon>
        <taxon>Moraxellales</taxon>
        <taxon>Moraxellaceae</taxon>
        <taxon>Lwoffella</taxon>
    </lineage>
</organism>
<dbReference type="EMBL" id="MUYT01000001">
    <property type="protein sequence ID" value="OOS22679.1"/>
    <property type="molecule type" value="Genomic_DNA"/>
</dbReference>
<dbReference type="InterPro" id="IPR003594">
    <property type="entry name" value="HATPase_dom"/>
</dbReference>
<feature type="compositionally biased region" description="Basic and acidic residues" evidence="10">
    <location>
        <begin position="580"/>
        <end position="591"/>
    </location>
</feature>
<dbReference type="FunFam" id="3.30.565.10:FF:000016">
    <property type="entry name" value="Chemotaxis protein CheA, putative"/>
    <property type="match status" value="1"/>
</dbReference>
<evidence type="ECO:0000313" key="13">
    <source>
        <dbReference type="EMBL" id="OOS22679.1"/>
    </source>
</evidence>
<dbReference type="PROSITE" id="PS50894">
    <property type="entry name" value="HPT"/>
    <property type="match status" value="1"/>
</dbReference>
<name>A0A1T0CK94_9GAMM</name>
<keyword evidence="11" id="KW-0472">Membrane</keyword>
<dbReference type="OrthoDB" id="9803176at2"/>
<comment type="catalytic activity">
    <reaction evidence="1">
        <text>ATP + protein L-histidine = ADP + protein N-phospho-L-histidine.</text>
        <dbReference type="EC" id="2.7.13.3"/>
    </reaction>
</comment>
<dbReference type="SMART" id="SM00387">
    <property type="entry name" value="HATPase_c"/>
    <property type="match status" value="1"/>
</dbReference>
<dbReference type="InterPro" id="IPR008207">
    <property type="entry name" value="Sig_transdc_His_kin_Hpt_dom"/>
</dbReference>
<dbReference type="InterPro" id="IPR036641">
    <property type="entry name" value="HPT_dom_sf"/>
</dbReference>
<sequence length="783" mass="87938">MADSKPTANTHTTGSKYKKYSTLIILVVSFLLLILGMLALNFISTNRFATLTQELDVSSHQGAITQQLSKNLLDINLYVDTALNQQDNTQSTQSPSPVQNPKQTIDSQSTDLAEQSINNLDTGDIVPLSDLPQIALYKIESIQEQRDDFEHALKAFKQGGEVTLTSGETVTLTAETNPDAVKALEEMQEIWTPYLGLLDNFIAETKQGYIDKQTSDYLVDYTRLYNLALLTEANNLSSALNQQASKQTQIQIYILIVGVITAFILFFMIVFGSLRQLLQGDEKLAIARQQATDILRTVNDGLFLINKDLVIDSEYSNQLEPILGTKNIAGRKLTDILNNKINDKELETTNTFVDQLYSNWVVEDLIKELNPLQTISYNYVENDTPVQKYLDFDFSRVNKGDEIDRVLVSVRDVTAAKILQDKLEKEQAQNNRQFEMISNILSMDHVLLGEFIDNTAHRIEQINETLKNTAGNTSALHQKANSIYRHIHGLKGEASALRFTAYIDLSEAIEQQTQALLTNHNLAGDDFLPLAVHLDELMSLHQFVIELNERLHLVPTSSTHNTKSTKPITISQRNSTAYDDELKKPPQEHKPTINTQEQSQSNGSNAYFEQFAQDIATRQHKQVTLDYQWQDEGLNKQDANRLKEISIQLLRNAIVHGIELPDEREQIGKSPVGQLTLNLQREANGKYQLICRDDGRGIPYDKLKQSAINAGHITAEQAQSMTKNDILQLLFLPMVSTAEQVSEDAGKGVGMDIVKHEIQALGGKLTISSQINDHTQFSIKIDR</sequence>
<evidence type="ECO:0000256" key="9">
    <source>
        <dbReference type="PROSITE-ProRule" id="PRU00110"/>
    </source>
</evidence>
<keyword evidence="14" id="KW-1185">Reference proteome</keyword>
<feature type="modified residue" description="Phosphohistidine" evidence="9">
    <location>
        <position position="488"/>
    </location>
</feature>
<dbReference type="Pfam" id="PF02518">
    <property type="entry name" value="HATPase_c"/>
    <property type="match status" value="1"/>
</dbReference>
<keyword evidence="5" id="KW-0808">Transferase</keyword>
<dbReference type="Gene3D" id="3.30.450.20">
    <property type="entry name" value="PAS domain"/>
    <property type="match status" value="1"/>
</dbReference>
<evidence type="ECO:0000256" key="8">
    <source>
        <dbReference type="ARBA" id="ARBA00035100"/>
    </source>
</evidence>
<evidence type="ECO:0000256" key="11">
    <source>
        <dbReference type="SAM" id="Phobius"/>
    </source>
</evidence>
<dbReference type="InterPro" id="IPR051315">
    <property type="entry name" value="Bact_Chemotaxis_CheA"/>
</dbReference>
<evidence type="ECO:0000256" key="7">
    <source>
        <dbReference type="ARBA" id="ARBA00023012"/>
    </source>
</evidence>
<dbReference type="PANTHER" id="PTHR43395:SF10">
    <property type="entry name" value="CHEMOTAXIS PROTEIN CHEA"/>
    <property type="match status" value="1"/>
</dbReference>
<accession>A0A1T0CK94</accession>
<feature type="region of interest" description="Disordered" evidence="10">
    <location>
        <begin position="87"/>
        <end position="111"/>
    </location>
</feature>
<dbReference type="SUPFAM" id="SSF55874">
    <property type="entry name" value="ATPase domain of HSP90 chaperone/DNA topoisomerase II/histidine kinase"/>
    <property type="match status" value="1"/>
</dbReference>
<dbReference type="RefSeq" id="WP_078306084.1">
    <property type="nucleotide sequence ID" value="NZ_MUYT01000001.1"/>
</dbReference>